<organism evidence="1 2">
    <name type="scientific">Pisolithus microcarpus 441</name>
    <dbReference type="NCBI Taxonomy" id="765257"/>
    <lineage>
        <taxon>Eukaryota</taxon>
        <taxon>Fungi</taxon>
        <taxon>Dikarya</taxon>
        <taxon>Basidiomycota</taxon>
        <taxon>Agaricomycotina</taxon>
        <taxon>Agaricomycetes</taxon>
        <taxon>Agaricomycetidae</taxon>
        <taxon>Boletales</taxon>
        <taxon>Sclerodermatineae</taxon>
        <taxon>Pisolithaceae</taxon>
        <taxon>Pisolithus</taxon>
    </lineage>
</organism>
<evidence type="ECO:0000313" key="1">
    <source>
        <dbReference type="EMBL" id="KIK18917.1"/>
    </source>
</evidence>
<proteinExistence type="predicted"/>
<gene>
    <name evidence="1" type="ORF">PISMIDRAFT_683772</name>
</gene>
<dbReference type="HOGENOM" id="CLU_2559135_0_0_1"/>
<dbReference type="AlphaFoldDB" id="A0A0C9Z912"/>
<reference evidence="1 2" key="1">
    <citation type="submission" date="2014-04" db="EMBL/GenBank/DDBJ databases">
        <authorList>
            <consortium name="DOE Joint Genome Institute"/>
            <person name="Kuo A."/>
            <person name="Kohler A."/>
            <person name="Costa M.D."/>
            <person name="Nagy L.G."/>
            <person name="Floudas D."/>
            <person name="Copeland A."/>
            <person name="Barry K.W."/>
            <person name="Cichocki N."/>
            <person name="Veneault-Fourrey C."/>
            <person name="LaButti K."/>
            <person name="Lindquist E.A."/>
            <person name="Lipzen A."/>
            <person name="Lundell T."/>
            <person name="Morin E."/>
            <person name="Murat C."/>
            <person name="Sun H."/>
            <person name="Tunlid A."/>
            <person name="Henrissat B."/>
            <person name="Grigoriev I.V."/>
            <person name="Hibbett D.S."/>
            <person name="Martin F."/>
            <person name="Nordberg H.P."/>
            <person name="Cantor M.N."/>
            <person name="Hua S.X."/>
        </authorList>
    </citation>
    <scope>NUCLEOTIDE SEQUENCE [LARGE SCALE GENOMIC DNA]</scope>
    <source>
        <strain evidence="1 2">441</strain>
    </source>
</reference>
<name>A0A0C9Z912_9AGAM</name>
<dbReference type="Proteomes" id="UP000054018">
    <property type="component" value="Unassembled WGS sequence"/>
</dbReference>
<evidence type="ECO:0000313" key="2">
    <source>
        <dbReference type="Proteomes" id="UP000054018"/>
    </source>
</evidence>
<sequence>MIEKLADPLALLETDHLGHWAKRSMLRPHCARMGPSEDPKRACRDLTIGASTRPQVYRAPQCFGISRPAIHPNVKMHNDRLH</sequence>
<reference evidence="2" key="2">
    <citation type="submission" date="2015-01" db="EMBL/GenBank/DDBJ databases">
        <title>Evolutionary Origins and Diversification of the Mycorrhizal Mutualists.</title>
        <authorList>
            <consortium name="DOE Joint Genome Institute"/>
            <consortium name="Mycorrhizal Genomics Consortium"/>
            <person name="Kohler A."/>
            <person name="Kuo A."/>
            <person name="Nagy L.G."/>
            <person name="Floudas D."/>
            <person name="Copeland A."/>
            <person name="Barry K.W."/>
            <person name="Cichocki N."/>
            <person name="Veneault-Fourrey C."/>
            <person name="LaButti K."/>
            <person name="Lindquist E.A."/>
            <person name="Lipzen A."/>
            <person name="Lundell T."/>
            <person name="Morin E."/>
            <person name="Murat C."/>
            <person name="Riley R."/>
            <person name="Ohm R."/>
            <person name="Sun H."/>
            <person name="Tunlid A."/>
            <person name="Henrissat B."/>
            <person name="Grigoriev I.V."/>
            <person name="Hibbett D.S."/>
            <person name="Martin F."/>
        </authorList>
    </citation>
    <scope>NUCLEOTIDE SEQUENCE [LARGE SCALE GENOMIC DNA]</scope>
    <source>
        <strain evidence="2">441</strain>
    </source>
</reference>
<protein>
    <submittedName>
        <fullName evidence="1">Uncharacterized protein</fullName>
    </submittedName>
</protein>
<dbReference type="EMBL" id="KN833795">
    <property type="protein sequence ID" value="KIK18917.1"/>
    <property type="molecule type" value="Genomic_DNA"/>
</dbReference>
<accession>A0A0C9Z912</accession>
<keyword evidence="2" id="KW-1185">Reference proteome</keyword>